<accession>A0A7C3ESD5</accession>
<evidence type="ECO:0000313" key="1">
    <source>
        <dbReference type="EMBL" id="HEA86510.1"/>
    </source>
</evidence>
<sequence>MRGSVALALLVVVTSNCAKKMLPPSPDRFPPRLVEVDARSRVQVELIFDEDIDPARFQPESISISGLRVRGVSAGRQRSSVLVWTEPQRSENYLLRGVIWDAAGNPCRFRAGFRGSNRIDTIPPQVVAVQPVPESKGMFRSVRIAVRFSEPVDTTAPVNYLIVPRVAETLFVKSWEPSWQEFRLVCRESLPGTDFYFLLLPGIPDLENNPCRMSAWTTWTAETVFAGVRIRGRAFFNGQPVRSGVVFFNREETRALAPILADGSFAVRLRAGIYSVFAAGDTDYNGRAELISPEVRFNAEGESLELTLLPESLPRMINEYRR</sequence>
<evidence type="ECO:0000313" key="2">
    <source>
        <dbReference type="EMBL" id="HEE18363.1"/>
    </source>
</evidence>
<proteinExistence type="predicted"/>
<dbReference type="AlphaFoldDB" id="A0A7C3ESD5"/>
<reference evidence="3" key="1">
    <citation type="journal article" date="2020" name="mSystems">
        <title>Genome- and Community-Level Interaction Insights into Carbon Utilization and Element Cycling Functions of Hydrothermarchaeota in Hydrothermal Sediment.</title>
        <authorList>
            <person name="Zhou Z."/>
            <person name="Liu Y."/>
            <person name="Xu W."/>
            <person name="Pan J."/>
            <person name="Luo Z.H."/>
            <person name="Li M."/>
        </authorList>
    </citation>
    <scope>NUCLEOTIDE SEQUENCE [LARGE SCALE GENOMIC DNA]</scope>
    <source>
        <strain evidence="2">SpSt-236</strain>
        <strain evidence="1">SpSt-265</strain>
        <strain evidence="3">SpSt-465</strain>
    </source>
</reference>
<dbReference type="EMBL" id="DSKA01000169">
    <property type="protein sequence ID" value="HEE18363.1"/>
    <property type="molecule type" value="Genomic_DNA"/>
</dbReference>
<evidence type="ECO:0008006" key="4">
    <source>
        <dbReference type="Google" id="ProtNLM"/>
    </source>
</evidence>
<protein>
    <recommendedName>
        <fullName evidence="4">SbsA Ig-like domain-containing protein</fullName>
    </recommendedName>
</protein>
<name>A0A7C3ESD5_UNCW3</name>
<dbReference type="EMBL" id="DSTU01000006">
    <property type="protein sequence ID" value="HFJ53974.1"/>
    <property type="molecule type" value="Genomic_DNA"/>
</dbReference>
<organism evidence="3">
    <name type="scientific">candidate division WOR-3 bacterium</name>
    <dbReference type="NCBI Taxonomy" id="2052148"/>
    <lineage>
        <taxon>Bacteria</taxon>
        <taxon>Bacteria division WOR-3</taxon>
    </lineage>
</organism>
<gene>
    <name evidence="2" type="ORF">ENP62_02285</name>
    <name evidence="1" type="ORF">ENP94_00685</name>
    <name evidence="3" type="ORF">ENS16_04710</name>
</gene>
<dbReference type="EMBL" id="DSLG01000002">
    <property type="protein sequence ID" value="HEA86510.1"/>
    <property type="molecule type" value="Genomic_DNA"/>
</dbReference>
<evidence type="ECO:0000313" key="3">
    <source>
        <dbReference type="EMBL" id="HFJ53974.1"/>
    </source>
</evidence>
<comment type="caution">
    <text evidence="3">The sequence shown here is derived from an EMBL/GenBank/DDBJ whole genome shotgun (WGS) entry which is preliminary data.</text>
</comment>